<name>H1KZL2_9EURY</name>
<dbReference type="PATRIC" id="fig|647171.4.peg.1211"/>
<feature type="transmembrane region" description="Helical" evidence="1">
    <location>
        <begin position="113"/>
        <end position="130"/>
    </location>
</feature>
<keyword evidence="3" id="KW-1185">Reference proteome</keyword>
<protein>
    <submittedName>
        <fullName evidence="2">YibE/F family protein</fullName>
    </submittedName>
</protein>
<dbReference type="PANTHER" id="PTHR41771">
    <property type="entry name" value="MEMBRANE PROTEIN-RELATED"/>
    <property type="match status" value="1"/>
</dbReference>
<feature type="transmembrane region" description="Helical" evidence="1">
    <location>
        <begin position="332"/>
        <end position="357"/>
    </location>
</feature>
<dbReference type="Pfam" id="PF07907">
    <property type="entry name" value="YibE_F"/>
    <property type="match status" value="1"/>
</dbReference>
<dbReference type="PANTHER" id="PTHR41771:SF1">
    <property type="entry name" value="MEMBRANE PROTEIN"/>
    <property type="match status" value="1"/>
</dbReference>
<reference evidence="2 3" key="1">
    <citation type="submission" date="2011-09" db="EMBL/GenBank/DDBJ databases">
        <title>The draft genome of Methanotorris formicicus Mc-S-70.</title>
        <authorList>
            <consortium name="US DOE Joint Genome Institute (JGI-PGF)"/>
            <person name="Lucas S."/>
            <person name="Han J."/>
            <person name="Lapidus A."/>
            <person name="Cheng J.-F."/>
            <person name="Goodwin L."/>
            <person name="Pitluck S."/>
            <person name="Peters L."/>
            <person name="Land M.L."/>
            <person name="Hauser L."/>
            <person name="Sieprawska-Lupa M."/>
            <person name="Takai K."/>
            <person name="Miyazaki J."/>
            <person name="Whitman W."/>
            <person name="Woyke T.J."/>
        </authorList>
    </citation>
    <scope>NUCLEOTIDE SEQUENCE [LARGE SCALE GENOMIC DNA]</scope>
    <source>
        <strain evidence="2 3">Mc-S-70</strain>
    </source>
</reference>
<feature type="transmembrane region" description="Helical" evidence="1">
    <location>
        <begin position="12"/>
        <end position="30"/>
    </location>
</feature>
<keyword evidence="1" id="KW-1133">Transmembrane helix</keyword>
<feature type="transmembrane region" description="Helical" evidence="1">
    <location>
        <begin position="236"/>
        <end position="257"/>
    </location>
</feature>
<feature type="transmembrane region" description="Helical" evidence="1">
    <location>
        <begin position="163"/>
        <end position="184"/>
    </location>
</feature>
<keyword evidence="1" id="KW-0472">Membrane</keyword>
<gene>
    <name evidence="2" type="ORF">MetfoDRAFT_1235</name>
</gene>
<dbReference type="Proteomes" id="UP000003706">
    <property type="component" value="Unassembled WGS sequence"/>
</dbReference>
<proteinExistence type="predicted"/>
<accession>H1KZL2</accession>
<feature type="transmembrane region" description="Helical" evidence="1">
    <location>
        <begin position="293"/>
        <end position="312"/>
    </location>
</feature>
<dbReference type="InterPro" id="IPR012507">
    <property type="entry name" value="YibE_F"/>
</dbReference>
<organism evidence="2 3">
    <name type="scientific">Methanotorris formicicus Mc-S-70</name>
    <dbReference type="NCBI Taxonomy" id="647171"/>
    <lineage>
        <taxon>Archaea</taxon>
        <taxon>Methanobacteriati</taxon>
        <taxon>Methanobacteriota</taxon>
        <taxon>Methanomada group</taxon>
        <taxon>Methanococci</taxon>
        <taxon>Methanococcales</taxon>
        <taxon>Methanocaldococcaceae</taxon>
        <taxon>Methanotorris</taxon>
    </lineage>
</organism>
<dbReference type="RefSeq" id="WP_007044666.1">
    <property type="nucleotide sequence ID" value="NZ_AGJL01000029.1"/>
</dbReference>
<comment type="caution">
    <text evidence="2">The sequence shown here is derived from an EMBL/GenBank/DDBJ whole genome shotgun (WGS) entry which is preliminary data.</text>
</comment>
<evidence type="ECO:0000313" key="3">
    <source>
        <dbReference type="Proteomes" id="UP000003706"/>
    </source>
</evidence>
<evidence type="ECO:0000313" key="2">
    <source>
        <dbReference type="EMBL" id="EHP85905.1"/>
    </source>
</evidence>
<dbReference type="OrthoDB" id="380833at2157"/>
<dbReference type="STRING" id="647171.MetfoDRAFT_1235"/>
<feature type="transmembrane region" description="Helical" evidence="1">
    <location>
        <begin position="137"/>
        <end position="157"/>
    </location>
</feature>
<feature type="transmembrane region" description="Helical" evidence="1">
    <location>
        <begin position="191"/>
        <end position="210"/>
    </location>
</feature>
<dbReference type="EMBL" id="AGJL01000029">
    <property type="protein sequence ID" value="EHP85905.1"/>
    <property type="molecule type" value="Genomic_DNA"/>
</dbReference>
<keyword evidence="1" id="KW-0812">Transmembrane</keyword>
<dbReference type="AlphaFoldDB" id="H1KZL2"/>
<evidence type="ECO:0000256" key="1">
    <source>
        <dbReference type="SAM" id="Phobius"/>
    </source>
</evidence>
<sequence length="359" mass="40030">MNKNNKIKIEFTFLIVIFVISMFIIVYSPFYKNFNNYSIKKGVVVKVEDNLDYNGVVKIGFQDIWVKIGNKTIKFSNVLRGNWLLDNYFEKGDNVVIIYKGNTPIYITYDRVTYFYTYLLLFLGLILIIGRINGIKTILSLLFTIVMIFYVLLPLIANRCSPITLTIAVVGIIIFVCFFVLCGFNKKAISSSIGTILGISVAGLLGYIGIKLMKLPPGGFSEFIQMILFSGHFIDFYGVLISSIILASLGAIMDVAVDISSGLYELKRHKPNITFNELFESGMNIGKDIMGTMANTLILVYVGSLIAPILYFMVKGTSIYVISSYNFIAYEILASLCGSVGIILTIPLTALISSYLYSS</sequence>